<evidence type="ECO:0000313" key="9">
    <source>
        <dbReference type="EMBL" id="MCL3787592.1"/>
    </source>
</evidence>
<dbReference type="Pfam" id="PF08497">
    <property type="entry name" value="Radical_SAM_N"/>
    <property type="match status" value="1"/>
</dbReference>
<comment type="cofactor">
    <cofactor evidence="6">
        <name>[4Fe-4S] cluster</name>
        <dbReference type="ChEBI" id="CHEBI:49883"/>
    </cofactor>
    <text evidence="6">Binds 1 [4Fe-4S] cluster. The cluster is coordinated with 3 cysteines and an exchangeable S-adenosyl-L-methionine.</text>
</comment>
<dbReference type="PANTHER" id="PTHR32331">
    <property type="entry name" value="UPF0313 PROTEIN YGIQ"/>
    <property type="match status" value="1"/>
</dbReference>
<reference evidence="9 10" key="1">
    <citation type="submission" date="2019-03" db="EMBL/GenBank/DDBJ databases">
        <authorList>
            <person name="Molinero N."/>
            <person name="Sanchez B."/>
            <person name="Walker A."/>
            <person name="Duncan S."/>
            <person name="Delgado S."/>
            <person name="Margolles A."/>
        </authorList>
    </citation>
    <scope>NUCLEOTIDE SEQUENCE [LARGE SCALE GENOMIC DNA]</scope>
    <source>
        <strain evidence="9 10">IPLA60002</strain>
    </source>
</reference>
<feature type="binding site" evidence="6">
    <location>
        <position position="314"/>
    </location>
    <ligand>
        <name>[4Fe-4S] cluster</name>
        <dbReference type="ChEBI" id="CHEBI:49883"/>
        <note>4Fe-4S-S-AdoMet</note>
    </ligand>
</feature>
<proteinExistence type="inferred from homology"/>
<dbReference type="InterPro" id="IPR013704">
    <property type="entry name" value="UPF0313_N"/>
</dbReference>
<gene>
    <name evidence="9" type="ORF">E2N93_06185</name>
</gene>
<keyword evidence="2 6" id="KW-0949">S-adenosyl-L-methionine</keyword>
<protein>
    <submittedName>
        <fullName evidence="9">YgiQ family radical SAM protein</fullName>
    </submittedName>
</protein>
<dbReference type="SFLD" id="SFLDG01082">
    <property type="entry name" value="B12-binding_domain_containing"/>
    <property type="match status" value="1"/>
</dbReference>
<evidence type="ECO:0000256" key="6">
    <source>
        <dbReference type="HAMAP-Rule" id="MF_01251"/>
    </source>
</evidence>
<organism evidence="9 10">
    <name type="scientific">Ruminococcus bromii</name>
    <dbReference type="NCBI Taxonomy" id="40518"/>
    <lineage>
        <taxon>Bacteria</taxon>
        <taxon>Bacillati</taxon>
        <taxon>Bacillota</taxon>
        <taxon>Clostridia</taxon>
        <taxon>Eubacteriales</taxon>
        <taxon>Oscillospiraceae</taxon>
        <taxon>Ruminococcus</taxon>
    </lineage>
</organism>
<dbReference type="NCBIfam" id="TIGR03904">
    <property type="entry name" value="SAM_YgiQ"/>
    <property type="match status" value="1"/>
</dbReference>
<dbReference type="HAMAP" id="MF_01251">
    <property type="entry name" value="UPF0313"/>
    <property type="match status" value="1"/>
</dbReference>
<feature type="domain" description="Radical SAM core" evidence="8">
    <location>
        <begin position="292"/>
        <end position="566"/>
    </location>
</feature>
<comment type="similarity">
    <text evidence="6">Belongs to the UPF0313 family.</text>
</comment>
<name>A0ABT0NHG9_9FIRM</name>
<dbReference type="InterPro" id="IPR023404">
    <property type="entry name" value="rSAM_horseshoe"/>
</dbReference>
<feature type="binding site" evidence="6">
    <location>
        <position position="307"/>
    </location>
    <ligand>
        <name>[4Fe-4S] cluster</name>
        <dbReference type="ChEBI" id="CHEBI:49883"/>
        <note>4Fe-4S-S-AdoMet</note>
    </ligand>
</feature>
<keyword evidence="5 6" id="KW-0411">Iron-sulfur</keyword>
<accession>A0ABT0NHG9</accession>
<evidence type="ECO:0000256" key="1">
    <source>
        <dbReference type="ARBA" id="ARBA00022485"/>
    </source>
</evidence>
<dbReference type="SFLD" id="SFLDG01069">
    <property type="entry name" value="UPF0313"/>
    <property type="match status" value="1"/>
</dbReference>
<evidence type="ECO:0000256" key="5">
    <source>
        <dbReference type="ARBA" id="ARBA00023014"/>
    </source>
</evidence>
<dbReference type="PROSITE" id="PS51918">
    <property type="entry name" value="RADICAL_SAM"/>
    <property type="match status" value="1"/>
</dbReference>
<keyword evidence="10" id="KW-1185">Reference proteome</keyword>
<dbReference type="InterPro" id="IPR024560">
    <property type="entry name" value="UPF0313_C"/>
</dbReference>
<feature type="binding site" evidence="6">
    <location>
        <position position="311"/>
    </location>
    <ligand>
        <name>[4Fe-4S] cluster</name>
        <dbReference type="ChEBI" id="CHEBI:49883"/>
        <note>4Fe-4S-S-AdoMet</note>
    </ligand>
</feature>
<evidence type="ECO:0000256" key="2">
    <source>
        <dbReference type="ARBA" id="ARBA00022691"/>
    </source>
</evidence>
<evidence type="ECO:0000313" key="10">
    <source>
        <dbReference type="Proteomes" id="UP001056693"/>
    </source>
</evidence>
<dbReference type="SMART" id="SM00729">
    <property type="entry name" value="Elp3"/>
    <property type="match status" value="1"/>
</dbReference>
<evidence type="ECO:0000256" key="4">
    <source>
        <dbReference type="ARBA" id="ARBA00023004"/>
    </source>
</evidence>
<dbReference type="PANTHER" id="PTHR32331:SF0">
    <property type="entry name" value="UPF0313 PROTEIN YGIQ"/>
    <property type="match status" value="1"/>
</dbReference>
<evidence type="ECO:0000256" key="3">
    <source>
        <dbReference type="ARBA" id="ARBA00022723"/>
    </source>
</evidence>
<sequence length="640" mass="73187">MAFLPMNIKEVKARGWDEVDFVYVMGDSYVDHPSFGAAIITRVLEDCGYKVAVLSQPDWKNDADFLQFGKPRLGFFVTAGNIDSMVAHYTVAKRKRSDDAYTAGGKNGKRPDRAVTVYSNIIRRLYPDSVIIIGGLEASLRRFAHYDYWKNTVMPSVLFDSKADIISYGMGELQTIEMAKRLSEGYPVEALYDIRGICYAVKTSDYVPKTVVELPSYERVCESKKDYAIAARKELEEADAVRGKTLIQRHGNFILIQNPPMQPLDTKQLDYVYSLPYERWYPQCYEKLGGVPGIQEVLFSITHNRGCFGACNFCSLAFHQGRAVTVRSKQSVIDEAKSFLNDKRFKGYISDVGGPTANFRLPSCEKQKKAGLCKSRKCLAPTPCPNMQVSHTEYLDILRELRKLDGIKKVFIRSGIRFDYLMEDQSDEFFEELVKYHISGQLRVAPEHCSAAVLDRMGKPHIETYKKFCDKFYKLTGRMSKDQYIVPYLMSSHPGSTLKDAVELALFCKRENIHPKQVQDFYPTPGTISTCMFYTGIDPYTMKEVYVPKTEEEKSMQRALLQYFIPENKQKVIKALIKAGRKDLIGYDSKCLVQPMSNQNNYKGNNKGQKSSYNSNKNNSRNRNGKQIKDKFAKYRRKKK</sequence>
<dbReference type="EMBL" id="SNUZ01000008">
    <property type="protein sequence ID" value="MCL3787592.1"/>
    <property type="molecule type" value="Genomic_DNA"/>
</dbReference>
<comment type="caution">
    <text evidence="9">The sequence shown here is derived from an EMBL/GenBank/DDBJ whole genome shotgun (WGS) entry which is preliminary data.</text>
</comment>
<dbReference type="Proteomes" id="UP001056693">
    <property type="component" value="Unassembled WGS sequence"/>
</dbReference>
<feature type="compositionally biased region" description="Low complexity" evidence="7">
    <location>
        <begin position="597"/>
        <end position="622"/>
    </location>
</feature>
<dbReference type="Gene3D" id="3.80.30.20">
    <property type="entry name" value="tm_1862 like domain"/>
    <property type="match status" value="1"/>
</dbReference>
<keyword evidence="4 6" id="KW-0408">Iron</keyword>
<dbReference type="SUPFAM" id="SSF102114">
    <property type="entry name" value="Radical SAM enzymes"/>
    <property type="match status" value="1"/>
</dbReference>
<keyword evidence="1 6" id="KW-0004">4Fe-4S</keyword>
<evidence type="ECO:0000256" key="7">
    <source>
        <dbReference type="SAM" id="MobiDB-lite"/>
    </source>
</evidence>
<dbReference type="SFLD" id="SFLDS00029">
    <property type="entry name" value="Radical_SAM"/>
    <property type="match status" value="1"/>
</dbReference>
<dbReference type="RefSeq" id="WP_249376640.1">
    <property type="nucleotide sequence ID" value="NZ_SNUZ01000008.1"/>
</dbReference>
<dbReference type="InterPro" id="IPR058240">
    <property type="entry name" value="rSAM_sf"/>
</dbReference>
<dbReference type="InterPro" id="IPR007197">
    <property type="entry name" value="rSAM"/>
</dbReference>
<dbReference type="InterPro" id="IPR006638">
    <property type="entry name" value="Elp3/MiaA/NifB-like_rSAM"/>
</dbReference>
<dbReference type="Pfam" id="PF11842">
    <property type="entry name" value="DUF3362"/>
    <property type="match status" value="1"/>
</dbReference>
<dbReference type="Pfam" id="PF04055">
    <property type="entry name" value="Radical_SAM"/>
    <property type="match status" value="1"/>
</dbReference>
<evidence type="ECO:0000259" key="8">
    <source>
        <dbReference type="PROSITE" id="PS51918"/>
    </source>
</evidence>
<feature type="region of interest" description="Disordered" evidence="7">
    <location>
        <begin position="596"/>
        <end position="640"/>
    </location>
</feature>
<keyword evidence="3 6" id="KW-0479">Metal-binding</keyword>
<dbReference type="InterPro" id="IPR022946">
    <property type="entry name" value="UPF0313"/>
</dbReference>